<dbReference type="KEGG" id="sgrg:L0C25_11260"/>
<dbReference type="RefSeq" id="WP_271636594.1">
    <property type="nucleotide sequence ID" value="NZ_CP094970.1"/>
</dbReference>
<name>A0AA46YPH5_9ACTN</name>
<dbReference type="Pfam" id="PF13460">
    <property type="entry name" value="NAD_binding_10"/>
    <property type="match status" value="1"/>
</dbReference>
<dbReference type="CDD" id="cd05269">
    <property type="entry name" value="TMR_SDR_a"/>
    <property type="match status" value="1"/>
</dbReference>
<dbReference type="PANTHER" id="PTHR43162:SF1">
    <property type="entry name" value="PRESTALK A DIFFERENTIATION PROTEIN A"/>
    <property type="match status" value="1"/>
</dbReference>
<dbReference type="PANTHER" id="PTHR43162">
    <property type="match status" value="1"/>
</dbReference>
<evidence type="ECO:0000313" key="3">
    <source>
        <dbReference type="Proteomes" id="UP001164390"/>
    </source>
</evidence>
<dbReference type="Gene3D" id="3.40.50.720">
    <property type="entry name" value="NAD(P)-binding Rossmann-like Domain"/>
    <property type="match status" value="1"/>
</dbReference>
<dbReference type="Gene3D" id="3.90.25.10">
    <property type="entry name" value="UDP-galactose 4-epimerase, domain 1"/>
    <property type="match status" value="1"/>
</dbReference>
<protein>
    <submittedName>
        <fullName evidence="2">SDR family oxidoreductase</fullName>
    </submittedName>
</protein>
<dbReference type="InterPro" id="IPR016040">
    <property type="entry name" value="NAD(P)-bd_dom"/>
</dbReference>
<organism evidence="2 3">
    <name type="scientific">Solicola gregarius</name>
    <dbReference type="NCBI Taxonomy" id="2908642"/>
    <lineage>
        <taxon>Bacteria</taxon>
        <taxon>Bacillati</taxon>
        <taxon>Actinomycetota</taxon>
        <taxon>Actinomycetes</taxon>
        <taxon>Propionibacteriales</taxon>
        <taxon>Nocardioidaceae</taxon>
        <taxon>Solicola</taxon>
    </lineage>
</organism>
<dbReference type="EMBL" id="CP094970">
    <property type="protein sequence ID" value="UYM07618.1"/>
    <property type="molecule type" value="Genomic_DNA"/>
</dbReference>
<evidence type="ECO:0000259" key="1">
    <source>
        <dbReference type="Pfam" id="PF13460"/>
    </source>
</evidence>
<sequence length="288" mass="30556">MFAITGATGAVGKRVAARLAAAGADQRLVVRDPGRAPTLSGVEISAPAEYADREAIIRAFDGVDTVFLVSASESENRVEEHRSVVDAAVQAGVARIVYLSFQGAAEFCTFTFGRDHWHTEQYIRDSGLEFTFLRDSLYLAGIVSFVGDDGVIRGPAGTGRVAAVAHDDVADVAASILVDGDASGRTYDVTGPEAIGLADAARIIGNACGREITYYDETIEEAYASRASYSAAEFEVTGWVSSYQAIAAGELSKVSDTVDRITGHAPMGLPEYLTRHPASIARLMPREV</sequence>
<feature type="domain" description="NAD(P)-binding" evidence="1">
    <location>
        <begin position="6"/>
        <end position="178"/>
    </location>
</feature>
<dbReference type="AlphaFoldDB" id="A0AA46YPH5"/>
<dbReference type="InterPro" id="IPR036291">
    <property type="entry name" value="NAD(P)-bd_dom_sf"/>
</dbReference>
<evidence type="ECO:0000313" key="2">
    <source>
        <dbReference type="EMBL" id="UYM07618.1"/>
    </source>
</evidence>
<keyword evidence="3" id="KW-1185">Reference proteome</keyword>
<accession>A0AA46YPH5</accession>
<dbReference type="SUPFAM" id="SSF51735">
    <property type="entry name" value="NAD(P)-binding Rossmann-fold domains"/>
    <property type="match status" value="1"/>
</dbReference>
<dbReference type="InterPro" id="IPR051604">
    <property type="entry name" value="Ergot_Alk_Oxidoreductase"/>
</dbReference>
<proteinExistence type="predicted"/>
<gene>
    <name evidence="2" type="ORF">L0C25_11260</name>
</gene>
<dbReference type="Proteomes" id="UP001164390">
    <property type="component" value="Chromosome"/>
</dbReference>
<reference evidence="2" key="1">
    <citation type="submission" date="2022-01" db="EMBL/GenBank/DDBJ databases">
        <title>Nocardioidaceae gen. sp. A5X3R13.</title>
        <authorList>
            <person name="Lopez Marin M.A."/>
            <person name="Uhlik O."/>
        </authorList>
    </citation>
    <scope>NUCLEOTIDE SEQUENCE</scope>
    <source>
        <strain evidence="2">A5X3R13</strain>
    </source>
</reference>